<proteinExistence type="predicted"/>
<name>A0A1X9N5E7_9GAMM</name>
<accession>A0A1X9N5E7</accession>
<organism evidence="1 2">
    <name type="scientific">Oceanicoccus sagamiensis</name>
    <dbReference type="NCBI Taxonomy" id="716816"/>
    <lineage>
        <taxon>Bacteria</taxon>
        <taxon>Pseudomonadati</taxon>
        <taxon>Pseudomonadota</taxon>
        <taxon>Gammaproteobacteria</taxon>
        <taxon>Cellvibrionales</taxon>
        <taxon>Spongiibacteraceae</taxon>
        <taxon>Oceanicoccus</taxon>
    </lineage>
</organism>
<dbReference type="SUPFAM" id="SSF51182">
    <property type="entry name" value="RmlC-like cupins"/>
    <property type="match status" value="2"/>
</dbReference>
<evidence type="ECO:0000313" key="2">
    <source>
        <dbReference type="Proteomes" id="UP000193450"/>
    </source>
</evidence>
<dbReference type="Proteomes" id="UP000193450">
    <property type="component" value="Chromosome"/>
</dbReference>
<dbReference type="EMBL" id="CP019343">
    <property type="protein sequence ID" value="ARN72956.1"/>
    <property type="molecule type" value="Genomic_DNA"/>
</dbReference>
<keyword evidence="2" id="KW-1185">Reference proteome</keyword>
<dbReference type="Gene3D" id="2.60.120.10">
    <property type="entry name" value="Jelly Rolls"/>
    <property type="match status" value="1"/>
</dbReference>
<dbReference type="AlphaFoldDB" id="A0A1X9N5E7"/>
<dbReference type="InterPro" id="IPR028013">
    <property type="entry name" value="DUF4437"/>
</dbReference>
<dbReference type="OrthoDB" id="9793147at2"/>
<dbReference type="InterPro" id="IPR011051">
    <property type="entry name" value="RmlC_Cupin_sf"/>
</dbReference>
<dbReference type="KEGG" id="osg:BST96_01840"/>
<dbReference type="RefSeq" id="WP_085757049.1">
    <property type="nucleotide sequence ID" value="NZ_CP019343.1"/>
</dbReference>
<dbReference type="InterPro" id="IPR014710">
    <property type="entry name" value="RmlC-like_jellyroll"/>
</dbReference>
<evidence type="ECO:0008006" key="3">
    <source>
        <dbReference type="Google" id="ProtNLM"/>
    </source>
</evidence>
<reference evidence="1 2" key="1">
    <citation type="submission" date="2016-11" db="EMBL/GenBank/DDBJ databases">
        <title>Trade-off between light-utilization and light-protection in marine flavobacteria.</title>
        <authorList>
            <person name="Kumagai Y."/>
        </authorList>
    </citation>
    <scope>NUCLEOTIDE SEQUENCE [LARGE SCALE GENOMIC DNA]</scope>
    <source>
        <strain evidence="1 2">NBRC 107125</strain>
    </source>
</reference>
<evidence type="ECO:0000313" key="1">
    <source>
        <dbReference type="EMBL" id="ARN72956.1"/>
    </source>
</evidence>
<gene>
    <name evidence="1" type="ORF">BST96_01840</name>
</gene>
<sequence>MRPHVEFVDEKDLLWHIAELPHGVGEAKQKHLSYDEEDGSASTRVDFVTDWSRPSGLHTAVTEWFVLKGEVTLGDKTLVDGDYWCAPKGVCTPAISVKAGTEILLFREYGDWSFTPATADLEDKEEIAELTIMSSNNMEWYAVEDPVNGSPMNFERGGGAMPVPGMFIKLLYRNPVTGFYTRLIKAGPGWKEHPLAHHPVFEEAYLLSGEFNYNYGTIHAGGYFFRPAGVRHGDFVAGDEEGFTFILRCDGDLVDWYTDNARVEMQGDPVNWGEGFPLSEPPVMLQPVRSKTAGPWKDPNYQ</sequence>
<protein>
    <recommendedName>
        <fullName evidence="3">DUF4437 domain-containing protein</fullName>
    </recommendedName>
</protein>
<dbReference type="Pfam" id="PF14499">
    <property type="entry name" value="DUF4437"/>
    <property type="match status" value="1"/>
</dbReference>